<dbReference type="Proteomes" id="UP001597361">
    <property type="component" value="Unassembled WGS sequence"/>
</dbReference>
<comment type="caution">
    <text evidence="2">The sequence shown here is derived from an EMBL/GenBank/DDBJ whole genome shotgun (WGS) entry which is preliminary data.</text>
</comment>
<name>A0ABW4VPP5_9BACT</name>
<evidence type="ECO:0000313" key="3">
    <source>
        <dbReference type="Proteomes" id="UP001597361"/>
    </source>
</evidence>
<reference evidence="3" key="1">
    <citation type="journal article" date="2019" name="Int. J. Syst. Evol. Microbiol.">
        <title>The Global Catalogue of Microorganisms (GCM) 10K type strain sequencing project: providing services to taxonomists for standard genome sequencing and annotation.</title>
        <authorList>
            <consortium name="The Broad Institute Genomics Platform"/>
            <consortium name="The Broad Institute Genome Sequencing Center for Infectious Disease"/>
            <person name="Wu L."/>
            <person name="Ma J."/>
        </authorList>
    </citation>
    <scope>NUCLEOTIDE SEQUENCE [LARGE SCALE GENOMIC DNA]</scope>
    <source>
        <strain evidence="3">CGMCC 1.15180</strain>
    </source>
</reference>
<protein>
    <submittedName>
        <fullName evidence="2">DUF1456 family protein</fullName>
    </submittedName>
</protein>
<dbReference type="InterPro" id="IPR009921">
    <property type="entry name" value="YehS-like"/>
</dbReference>
<dbReference type="Pfam" id="PF07308">
    <property type="entry name" value="DUF1456"/>
    <property type="match status" value="1"/>
</dbReference>
<dbReference type="EMBL" id="JBHUHR010000022">
    <property type="protein sequence ID" value="MFD2034755.1"/>
    <property type="molecule type" value="Genomic_DNA"/>
</dbReference>
<sequence>MEGNHSPKKKLNNTIFRKPEQSQHSPCKNQVIRNFLGGLQEN</sequence>
<keyword evidence="3" id="KW-1185">Reference proteome</keyword>
<dbReference type="RefSeq" id="WP_376885193.1">
    <property type="nucleotide sequence ID" value="NZ_JBHUHR010000022.1"/>
</dbReference>
<proteinExistence type="predicted"/>
<feature type="region of interest" description="Disordered" evidence="1">
    <location>
        <begin position="1"/>
        <end position="29"/>
    </location>
</feature>
<gene>
    <name evidence="2" type="ORF">ACFSKL_08145</name>
</gene>
<feature type="compositionally biased region" description="Basic residues" evidence="1">
    <location>
        <begin position="1"/>
        <end position="11"/>
    </location>
</feature>
<evidence type="ECO:0000313" key="2">
    <source>
        <dbReference type="EMBL" id="MFD2034755.1"/>
    </source>
</evidence>
<accession>A0ABW4VPP5</accession>
<evidence type="ECO:0000256" key="1">
    <source>
        <dbReference type="SAM" id="MobiDB-lite"/>
    </source>
</evidence>
<organism evidence="2 3">
    <name type="scientific">Belliella marina</name>
    <dbReference type="NCBI Taxonomy" id="1644146"/>
    <lineage>
        <taxon>Bacteria</taxon>
        <taxon>Pseudomonadati</taxon>
        <taxon>Bacteroidota</taxon>
        <taxon>Cytophagia</taxon>
        <taxon>Cytophagales</taxon>
        <taxon>Cyclobacteriaceae</taxon>
        <taxon>Belliella</taxon>
    </lineage>
</organism>